<accession>A0ABN6FAC3</accession>
<name>A0ABN6FAC3_9BACT</name>
<sequence length="807" mass="92400">MKGKCLLVVLCVALLLFGCSVRQARVFDKKFGPERAVSRVDMTPGEDITYFEDIQPILENRCSACHSCYDAPCQLKLTSFEGLDRGATKLLVYNASRISADDPTRLFVDADTPSEWRDKGFHSVLNERTQSPDINLENSVLALMLKLKQKHPQPMDELLPQSFDLSLAKTNNCEKSEDFETFEKRYPLWGMPYALPGLTEEEHAAIMEWIKDGGRIKAQEAASSLATDIVRRWETFFNGESLKGQLVSRYIYEHLFIAHIHFEGLADREFYRLVRSATPPGEPIEEIASVRPYDDPGVSTVYYRLKKTPAVVAKNHTVYHLSDAKMARYTELFFTPEYAVSSLPSYDPETAANPLKAFVELPAKSRYKFMLDDAHFFVNGFIKGPVCRGQVALNVINDHFFVLFFDPDKDVISNDSAFLADMSENLALPGERENTLNIPSVWFTYSRQQKKYLNAKEEYLKSLHTDNIGNDVTQIWNGDDGTNDNAALTVFRHFDSATVLKGLVGQVPKTAWVVDFPLLERIHYLLVAGFDVYGNLGHQAVTRLYMDFLRMEGENSFLSFMPSDQRMGMRNSWYQGARAEFRNHLQNPMLGLERETGITYTTQDPKAEFFDKVLAHIGPVTPQHDHLNRCLEENCTLAGDTQSEITTEKALRRITHIKGARTEMFPDVTFIRVVTPPDQEDLAYSVIKNKALSNNSFMFGEERRRRPEDDTLSIVRGHVGNYPNAFAQIPLEEVETLVDHYLKVKDRITYYLMARKYVIRRTSPTFWDEYDWHCQTFLKAHPIEGGTFDLYRYIRIAEKADGTPTEW</sequence>
<keyword evidence="2" id="KW-0413">Isomerase</keyword>
<dbReference type="PROSITE" id="PS51257">
    <property type="entry name" value="PROKAR_LIPOPROTEIN"/>
    <property type="match status" value="1"/>
</dbReference>
<dbReference type="GO" id="GO:0016853">
    <property type="term" value="F:isomerase activity"/>
    <property type="evidence" value="ECO:0007669"/>
    <property type="project" value="UniProtKB-KW"/>
</dbReference>
<dbReference type="RefSeq" id="WP_236890143.1">
    <property type="nucleotide sequence ID" value="NZ_AP024488.1"/>
</dbReference>
<evidence type="ECO:0000256" key="1">
    <source>
        <dbReference type="SAM" id="SignalP"/>
    </source>
</evidence>
<protein>
    <submittedName>
        <fullName evidence="2">9-hexadecenoic acid cis-trans isomerase</fullName>
    </submittedName>
</protein>
<keyword evidence="1" id="KW-0732">Signal</keyword>
<dbReference type="Proteomes" id="UP001320148">
    <property type="component" value="Chromosome"/>
</dbReference>
<evidence type="ECO:0000313" key="2">
    <source>
        <dbReference type="EMBL" id="BCS98770.1"/>
    </source>
</evidence>
<gene>
    <name evidence="2" type="ORF">DSLASN_44020</name>
</gene>
<feature type="signal peptide" evidence="1">
    <location>
        <begin position="1"/>
        <end position="24"/>
    </location>
</feature>
<dbReference type="InterPro" id="IPR010706">
    <property type="entry name" value="Fatty_acid_cis-trans_isomerase"/>
</dbReference>
<organism evidence="2 3">
    <name type="scientific">Desulfoluna limicola</name>
    <dbReference type="NCBI Taxonomy" id="2810562"/>
    <lineage>
        <taxon>Bacteria</taxon>
        <taxon>Pseudomonadati</taxon>
        <taxon>Thermodesulfobacteriota</taxon>
        <taxon>Desulfobacteria</taxon>
        <taxon>Desulfobacterales</taxon>
        <taxon>Desulfolunaceae</taxon>
        <taxon>Desulfoluna</taxon>
    </lineage>
</organism>
<keyword evidence="3" id="KW-1185">Reference proteome</keyword>
<reference evidence="2 3" key="1">
    <citation type="submission" date="2021-02" db="EMBL/GenBank/DDBJ databases">
        <title>Complete genome of Desulfoluna sp. strain ASN36.</title>
        <authorList>
            <person name="Takahashi A."/>
            <person name="Kojima H."/>
            <person name="Fukui M."/>
        </authorList>
    </citation>
    <scope>NUCLEOTIDE SEQUENCE [LARGE SCALE GENOMIC DNA]</scope>
    <source>
        <strain evidence="2 3">ASN36</strain>
    </source>
</reference>
<proteinExistence type="predicted"/>
<dbReference type="EMBL" id="AP024488">
    <property type="protein sequence ID" value="BCS98770.1"/>
    <property type="molecule type" value="Genomic_DNA"/>
</dbReference>
<dbReference type="Pfam" id="PF06934">
    <property type="entry name" value="CTI"/>
    <property type="match status" value="1"/>
</dbReference>
<evidence type="ECO:0000313" key="3">
    <source>
        <dbReference type="Proteomes" id="UP001320148"/>
    </source>
</evidence>
<feature type="chain" id="PRO_5046767609" evidence="1">
    <location>
        <begin position="25"/>
        <end position="807"/>
    </location>
</feature>